<keyword evidence="2" id="KW-1185">Reference proteome</keyword>
<organism evidence="1 2">
    <name type="scientific">Diaporthe helianthi</name>
    <dbReference type="NCBI Taxonomy" id="158607"/>
    <lineage>
        <taxon>Eukaryota</taxon>
        <taxon>Fungi</taxon>
        <taxon>Dikarya</taxon>
        <taxon>Ascomycota</taxon>
        <taxon>Pezizomycotina</taxon>
        <taxon>Sordariomycetes</taxon>
        <taxon>Sordariomycetidae</taxon>
        <taxon>Diaporthales</taxon>
        <taxon>Diaporthaceae</taxon>
        <taxon>Diaporthe</taxon>
    </lineage>
</organism>
<name>A0A2P5IDJ7_DIAHE</name>
<proteinExistence type="predicted"/>
<dbReference type="InParanoid" id="A0A2P5IDJ7"/>
<dbReference type="Proteomes" id="UP000094444">
    <property type="component" value="Unassembled WGS sequence"/>
</dbReference>
<dbReference type="EMBL" id="MAVT02000042">
    <property type="protein sequence ID" value="POS80584.1"/>
    <property type="molecule type" value="Genomic_DNA"/>
</dbReference>
<evidence type="ECO:0000313" key="1">
    <source>
        <dbReference type="EMBL" id="POS80584.1"/>
    </source>
</evidence>
<gene>
    <name evidence="1" type="ORF">DHEL01_v201005</name>
</gene>
<protein>
    <submittedName>
        <fullName evidence="1">Uncharacterized protein</fullName>
    </submittedName>
</protein>
<dbReference type="AlphaFoldDB" id="A0A2P5IDJ7"/>
<evidence type="ECO:0000313" key="2">
    <source>
        <dbReference type="Proteomes" id="UP000094444"/>
    </source>
</evidence>
<comment type="caution">
    <text evidence="1">The sequence shown here is derived from an EMBL/GenBank/DDBJ whole genome shotgun (WGS) entry which is preliminary data.</text>
</comment>
<reference evidence="1" key="1">
    <citation type="submission" date="2017-09" db="EMBL/GenBank/DDBJ databases">
        <title>Polyketide synthases of a Diaporthe helianthi virulent isolate.</title>
        <authorList>
            <person name="Baroncelli R."/>
        </authorList>
    </citation>
    <scope>NUCLEOTIDE SEQUENCE [LARGE SCALE GENOMIC DNA]</scope>
    <source>
        <strain evidence="1">7/96</strain>
    </source>
</reference>
<sequence>MEWSFDETEDHSSSQQTASCRQCWLALDWLWSGRGFWIDSGYTSKASTPAQWDQSRVTLTLMLPSWFARPSYVGAQIVYWDSASGTRANHGL</sequence>
<accession>A0A2P5IDJ7</accession>